<dbReference type="EMBL" id="CP034867">
    <property type="protein sequence ID" value="QCI22551.1"/>
    <property type="molecule type" value="Genomic_DNA"/>
</dbReference>
<keyword evidence="4 6" id="KW-0808">Transferase</keyword>
<dbReference type="RefSeq" id="WP_158354498.1">
    <property type="nucleotide sequence ID" value="NZ_CP034867.1"/>
</dbReference>
<comment type="similarity">
    <text evidence="6">Belongs to the methyltransferase superfamily. RsmI family.</text>
</comment>
<dbReference type="InterPro" id="IPR014776">
    <property type="entry name" value="4pyrrole_Mease_sub2"/>
</dbReference>
<dbReference type="PIRSF" id="PIRSF005917">
    <property type="entry name" value="MTase_YraL"/>
    <property type="match status" value="1"/>
</dbReference>
<comment type="subcellular location">
    <subcellularLocation>
        <location evidence="6">Cytoplasm</location>
    </subcellularLocation>
</comment>
<dbReference type="PROSITE" id="PS01296">
    <property type="entry name" value="RSMI"/>
    <property type="match status" value="1"/>
</dbReference>
<dbReference type="SUPFAM" id="SSF53790">
    <property type="entry name" value="Tetrapyrrole methylase"/>
    <property type="match status" value="1"/>
</dbReference>
<evidence type="ECO:0000256" key="5">
    <source>
        <dbReference type="ARBA" id="ARBA00022691"/>
    </source>
</evidence>
<evidence type="ECO:0000256" key="4">
    <source>
        <dbReference type="ARBA" id="ARBA00022679"/>
    </source>
</evidence>
<dbReference type="Gene3D" id="3.40.1010.10">
    <property type="entry name" value="Cobalt-precorrin-4 Transmethylase, Domain 1"/>
    <property type="match status" value="1"/>
</dbReference>
<dbReference type="Pfam" id="PF00590">
    <property type="entry name" value="TP_methylase"/>
    <property type="match status" value="1"/>
</dbReference>
<reference evidence="8 9" key="1">
    <citation type="submission" date="2018-12" db="EMBL/GenBank/DDBJ databases">
        <authorList>
            <person name="Chong R.A."/>
        </authorList>
    </citation>
    <scope>NUCLEOTIDE SEQUENCE [LARGE SCALE GENOMIC DNA]</scope>
    <source>
        <strain evidence="8 9">Mga</strain>
    </source>
</reference>
<evidence type="ECO:0000256" key="3">
    <source>
        <dbReference type="ARBA" id="ARBA00022603"/>
    </source>
</evidence>
<dbReference type="InterPro" id="IPR018063">
    <property type="entry name" value="SAM_MeTrfase_RsmI_CS"/>
</dbReference>
<dbReference type="InterPro" id="IPR000878">
    <property type="entry name" value="4pyrrol_Mease"/>
</dbReference>
<dbReference type="PANTHER" id="PTHR46111:SF1">
    <property type="entry name" value="RIBOSOMAL RNA SMALL SUBUNIT METHYLTRANSFERASE I"/>
    <property type="match status" value="1"/>
</dbReference>
<dbReference type="InterPro" id="IPR008189">
    <property type="entry name" value="rRNA_ssu_MeTfrase_I"/>
</dbReference>
<dbReference type="CDD" id="cd11648">
    <property type="entry name" value="RsmI"/>
    <property type="match status" value="1"/>
</dbReference>
<dbReference type="Proteomes" id="UP000298716">
    <property type="component" value="Chromosome"/>
</dbReference>
<gene>
    <name evidence="6 8" type="primary">rsmI</name>
    <name evidence="8" type="ORF">D9V72_00455</name>
</gene>
<comment type="catalytic activity">
    <reaction evidence="6">
        <text>cytidine(1402) in 16S rRNA + S-adenosyl-L-methionine = 2'-O-methylcytidine(1402) in 16S rRNA + S-adenosyl-L-homocysteine + H(+)</text>
        <dbReference type="Rhea" id="RHEA:42924"/>
        <dbReference type="Rhea" id="RHEA-COMP:10285"/>
        <dbReference type="Rhea" id="RHEA-COMP:10286"/>
        <dbReference type="ChEBI" id="CHEBI:15378"/>
        <dbReference type="ChEBI" id="CHEBI:57856"/>
        <dbReference type="ChEBI" id="CHEBI:59789"/>
        <dbReference type="ChEBI" id="CHEBI:74495"/>
        <dbReference type="ChEBI" id="CHEBI:82748"/>
        <dbReference type="EC" id="2.1.1.198"/>
    </reaction>
</comment>
<reference evidence="8 9" key="2">
    <citation type="submission" date="2019-05" db="EMBL/GenBank/DDBJ databases">
        <title>Genome evolution of the obligate endosymbiont Buchnera aphidicola.</title>
        <authorList>
            <person name="Moran N.A."/>
        </authorList>
    </citation>
    <scope>NUCLEOTIDE SEQUENCE [LARGE SCALE GENOMIC DNA]</scope>
    <source>
        <strain evidence="8 9">Mga</strain>
    </source>
</reference>
<keyword evidence="2 6" id="KW-0698">rRNA processing</keyword>
<evidence type="ECO:0000256" key="2">
    <source>
        <dbReference type="ARBA" id="ARBA00022552"/>
    </source>
</evidence>
<dbReference type="GO" id="GO:0005737">
    <property type="term" value="C:cytoplasm"/>
    <property type="evidence" value="ECO:0007669"/>
    <property type="project" value="UniProtKB-SubCell"/>
</dbReference>
<evidence type="ECO:0000256" key="6">
    <source>
        <dbReference type="HAMAP-Rule" id="MF_01877"/>
    </source>
</evidence>
<keyword evidence="5 6" id="KW-0949">S-adenosyl-L-methionine</keyword>
<dbReference type="EC" id="2.1.1.198" evidence="6"/>
<dbReference type="Gene3D" id="3.30.950.10">
    <property type="entry name" value="Methyltransferase, Cobalt-precorrin-4 Transmethylase, Domain 2"/>
    <property type="match status" value="1"/>
</dbReference>
<evidence type="ECO:0000256" key="1">
    <source>
        <dbReference type="ARBA" id="ARBA00022490"/>
    </source>
</evidence>
<evidence type="ECO:0000313" key="9">
    <source>
        <dbReference type="Proteomes" id="UP000298716"/>
    </source>
</evidence>
<dbReference type="OrthoDB" id="9809084at2"/>
<dbReference type="FunFam" id="3.30.950.10:FF:000002">
    <property type="entry name" value="Ribosomal RNA small subunit methyltransferase I"/>
    <property type="match status" value="1"/>
</dbReference>
<dbReference type="NCBIfam" id="TIGR00096">
    <property type="entry name" value="16S rRNA (cytidine(1402)-2'-O)-methyltransferase"/>
    <property type="match status" value="1"/>
</dbReference>
<feature type="domain" description="Tetrapyrrole methylase" evidence="7">
    <location>
        <begin position="9"/>
        <end position="205"/>
    </location>
</feature>
<dbReference type="AlphaFoldDB" id="A0A4D6Y8J7"/>
<dbReference type="PANTHER" id="PTHR46111">
    <property type="entry name" value="RIBOSOMAL RNA SMALL SUBUNIT METHYLTRANSFERASE I"/>
    <property type="match status" value="1"/>
</dbReference>
<dbReference type="HAMAP" id="MF_01877">
    <property type="entry name" value="16SrRNA_methyltr_I"/>
    <property type="match status" value="1"/>
</dbReference>
<accession>A0A4D6Y8J7</accession>
<protein>
    <recommendedName>
        <fullName evidence="6">Ribosomal RNA small subunit methyltransferase I</fullName>
        <ecNumber evidence="6">2.1.1.198</ecNumber>
    </recommendedName>
    <alternativeName>
        <fullName evidence="6">16S rRNA 2'-O-ribose C1402 methyltransferase</fullName>
    </alternativeName>
    <alternativeName>
        <fullName evidence="6">rRNA (cytidine-2'-O-)-methyltransferase RsmI</fullName>
    </alternativeName>
</protein>
<dbReference type="GO" id="GO:0070677">
    <property type="term" value="F:rRNA (cytosine-2'-O-)-methyltransferase activity"/>
    <property type="evidence" value="ECO:0007669"/>
    <property type="project" value="UniProtKB-UniRule"/>
</dbReference>
<keyword evidence="1 6" id="KW-0963">Cytoplasm</keyword>
<sequence length="286" mass="33129">MNEFSIGILYIVPTPIGNLRDITHRALEMLKKVDIIAAENIRHTNILLQHFNIKNHLILMNKDNEKKQSDNLIQKLKKGKKIALVSNAGTPIINDPGGLLVKKCHFFNIKVIPLPGPCAAITALSASGIISNRFCYEGFLPSKKKPRCDLLYSLRKETRTIIFYESKHRILESIEDIIKQIDQNRHIVIAREITKKWESIYRAKANLMLQWLKTDKYRYKGEIVIILDGFKKLKTQDISEKTFNTFLMLRKFLSLKTSVLITSQIHEINKNILYQYVIKKESDKII</sequence>
<name>A0A4D6Y8J7_9GAMM</name>
<organism evidence="8 9">
    <name type="scientific">Buchnera aphidicola</name>
    <name type="common">Macrosiphum gaurae</name>
    <dbReference type="NCBI Taxonomy" id="2315801"/>
    <lineage>
        <taxon>Bacteria</taxon>
        <taxon>Pseudomonadati</taxon>
        <taxon>Pseudomonadota</taxon>
        <taxon>Gammaproteobacteria</taxon>
        <taxon>Enterobacterales</taxon>
        <taxon>Erwiniaceae</taxon>
        <taxon>Buchnera</taxon>
    </lineage>
</organism>
<comment type="function">
    <text evidence="6">Catalyzes the 2'-O-methylation of the ribose of cytidine 1402 (C1402) in 16S rRNA.</text>
</comment>
<keyword evidence="3 6" id="KW-0489">Methyltransferase</keyword>
<evidence type="ECO:0000259" key="7">
    <source>
        <dbReference type="Pfam" id="PF00590"/>
    </source>
</evidence>
<proteinExistence type="inferred from homology"/>
<evidence type="ECO:0000313" key="8">
    <source>
        <dbReference type="EMBL" id="QCI22551.1"/>
    </source>
</evidence>
<dbReference type="InterPro" id="IPR014777">
    <property type="entry name" value="4pyrrole_Mease_sub1"/>
</dbReference>
<dbReference type="InterPro" id="IPR035996">
    <property type="entry name" value="4pyrrol_Methylase_sf"/>
</dbReference>